<keyword evidence="2" id="KW-0472">Membrane</keyword>
<keyword evidence="2" id="KW-0812">Transmembrane</keyword>
<accession>A0A7K0BZY0</accession>
<evidence type="ECO:0000313" key="4">
    <source>
        <dbReference type="Proteomes" id="UP000487268"/>
    </source>
</evidence>
<proteinExistence type="predicted"/>
<reference evidence="3 4" key="1">
    <citation type="submission" date="2019-10" db="EMBL/GenBank/DDBJ databases">
        <title>Actinomadura rubteroloni sp. nov. and Actinomadura macrotermitis sp. nov., isolated from the gut of fungus growing-termite Macrotermes natalensis.</title>
        <authorList>
            <person name="Benndorf R."/>
            <person name="Martin K."/>
            <person name="Kuefner M."/>
            <person name="De Beer W."/>
            <person name="Kaster A.-K."/>
            <person name="Vollmers J."/>
            <person name="Poulsen M."/>
            <person name="Beemelmanns C."/>
        </authorList>
    </citation>
    <scope>NUCLEOTIDE SEQUENCE [LARGE SCALE GENOMIC DNA]</scope>
    <source>
        <strain evidence="3 4">RB68</strain>
    </source>
</reference>
<dbReference type="EMBL" id="WEGH01000003">
    <property type="protein sequence ID" value="MQY06758.1"/>
    <property type="molecule type" value="Genomic_DNA"/>
</dbReference>
<dbReference type="Proteomes" id="UP000487268">
    <property type="component" value="Unassembled WGS sequence"/>
</dbReference>
<name>A0A7K0BZY0_9ACTN</name>
<dbReference type="AlphaFoldDB" id="A0A7K0BZY0"/>
<dbReference type="RefSeq" id="WP_153536203.1">
    <property type="nucleotide sequence ID" value="NZ_WEGH01000003.1"/>
</dbReference>
<comment type="caution">
    <text evidence="3">The sequence shown here is derived from an EMBL/GenBank/DDBJ whole genome shotgun (WGS) entry which is preliminary data.</text>
</comment>
<keyword evidence="4" id="KW-1185">Reference proteome</keyword>
<sequence>MLIPVLMLPPPTPASTSAALPQPSLTAVIGQVGCPARQVPVTVVNGTGEALPYDLFTGFERVRAEQVPANRTVTRTVRLAEGQRTMVTVRSGGRVIAATRRTAHCRKGAARHAGRHGGETGEAAHAKAEGPGSRLPHTGPGLSAGAWMVVGGLAGGGVLLFWGMLWPGSGRGDWAAPVRRTR</sequence>
<protein>
    <submittedName>
        <fullName evidence="3">Uncharacterized protein</fullName>
    </submittedName>
</protein>
<feature type="compositionally biased region" description="Basic and acidic residues" evidence="1">
    <location>
        <begin position="116"/>
        <end position="128"/>
    </location>
</feature>
<feature type="region of interest" description="Disordered" evidence="1">
    <location>
        <begin position="107"/>
        <end position="139"/>
    </location>
</feature>
<evidence type="ECO:0000256" key="1">
    <source>
        <dbReference type="SAM" id="MobiDB-lite"/>
    </source>
</evidence>
<feature type="transmembrane region" description="Helical" evidence="2">
    <location>
        <begin position="144"/>
        <end position="165"/>
    </location>
</feature>
<keyword evidence="2" id="KW-1133">Transmembrane helix</keyword>
<organism evidence="3 4">
    <name type="scientific">Actinomadura macrotermitis</name>
    <dbReference type="NCBI Taxonomy" id="2585200"/>
    <lineage>
        <taxon>Bacteria</taxon>
        <taxon>Bacillati</taxon>
        <taxon>Actinomycetota</taxon>
        <taxon>Actinomycetes</taxon>
        <taxon>Streptosporangiales</taxon>
        <taxon>Thermomonosporaceae</taxon>
        <taxon>Actinomadura</taxon>
    </lineage>
</organism>
<evidence type="ECO:0000313" key="3">
    <source>
        <dbReference type="EMBL" id="MQY06758.1"/>
    </source>
</evidence>
<dbReference type="OrthoDB" id="9911995at2"/>
<evidence type="ECO:0000256" key="2">
    <source>
        <dbReference type="SAM" id="Phobius"/>
    </source>
</evidence>
<gene>
    <name evidence="3" type="ORF">ACRB68_48540</name>
</gene>